<keyword evidence="1" id="KW-0175">Coiled coil</keyword>
<keyword evidence="2" id="KW-0472">Membrane</keyword>
<reference evidence="3 4" key="1">
    <citation type="journal article" date="2019" name="Int. J. Syst. Evol. Microbiol.">
        <title>The Global Catalogue of Microorganisms (GCM) 10K type strain sequencing project: providing services to taxonomists for standard genome sequencing and annotation.</title>
        <authorList>
            <consortium name="The Broad Institute Genomics Platform"/>
            <consortium name="The Broad Institute Genome Sequencing Center for Infectious Disease"/>
            <person name="Wu L."/>
            <person name="Ma J."/>
        </authorList>
    </citation>
    <scope>NUCLEOTIDE SEQUENCE [LARGE SCALE GENOMIC DNA]</scope>
    <source>
        <strain evidence="3 4">JCM 15974</strain>
    </source>
</reference>
<keyword evidence="2" id="KW-1133">Transmembrane helix</keyword>
<accession>A0ABN1IT40</accession>
<evidence type="ECO:0000313" key="3">
    <source>
        <dbReference type="EMBL" id="GAA0720840.1"/>
    </source>
</evidence>
<protein>
    <recommendedName>
        <fullName evidence="5">DUF4179 domain-containing protein</fullName>
    </recommendedName>
</protein>
<sequence>MKTEDEIDKLFERMENQLDVFEPSADHKLRFLEKLQSQNQVISLQPKKRNWIRPLAIAASIAVLIGMISIAPIFQTNEKAELASVSPQMEETQNFFTVAIQNQLEEISKNSSEETNALVDDAMKQLEKLETSYEILKKDLVESSNDKRVISAMIKNFQQRASLLENVLEKINDINKLKLSENETNIL</sequence>
<gene>
    <name evidence="3" type="ORF">GCM10009430_21430</name>
</gene>
<evidence type="ECO:0000256" key="2">
    <source>
        <dbReference type="SAM" id="Phobius"/>
    </source>
</evidence>
<feature type="transmembrane region" description="Helical" evidence="2">
    <location>
        <begin position="55"/>
        <end position="74"/>
    </location>
</feature>
<dbReference type="Proteomes" id="UP001501758">
    <property type="component" value="Unassembled WGS sequence"/>
</dbReference>
<evidence type="ECO:0000256" key="1">
    <source>
        <dbReference type="SAM" id="Coils"/>
    </source>
</evidence>
<feature type="coiled-coil region" evidence="1">
    <location>
        <begin position="112"/>
        <end position="174"/>
    </location>
</feature>
<organism evidence="3 4">
    <name type="scientific">Aquimarina litoralis</name>
    <dbReference type="NCBI Taxonomy" id="584605"/>
    <lineage>
        <taxon>Bacteria</taxon>
        <taxon>Pseudomonadati</taxon>
        <taxon>Bacteroidota</taxon>
        <taxon>Flavobacteriia</taxon>
        <taxon>Flavobacteriales</taxon>
        <taxon>Flavobacteriaceae</taxon>
        <taxon>Aquimarina</taxon>
    </lineage>
</organism>
<comment type="caution">
    <text evidence="3">The sequence shown here is derived from an EMBL/GenBank/DDBJ whole genome shotgun (WGS) entry which is preliminary data.</text>
</comment>
<name>A0ABN1IT40_9FLAO</name>
<keyword evidence="2" id="KW-0812">Transmembrane</keyword>
<dbReference type="RefSeq" id="WP_343912311.1">
    <property type="nucleotide sequence ID" value="NZ_BAAAGE010000002.1"/>
</dbReference>
<proteinExistence type="predicted"/>
<evidence type="ECO:0008006" key="5">
    <source>
        <dbReference type="Google" id="ProtNLM"/>
    </source>
</evidence>
<evidence type="ECO:0000313" key="4">
    <source>
        <dbReference type="Proteomes" id="UP001501758"/>
    </source>
</evidence>
<dbReference type="EMBL" id="BAAAGE010000002">
    <property type="protein sequence ID" value="GAA0720840.1"/>
    <property type="molecule type" value="Genomic_DNA"/>
</dbReference>
<keyword evidence="4" id="KW-1185">Reference proteome</keyword>